<comment type="caution">
    <text evidence="3">The sequence shown here is derived from an EMBL/GenBank/DDBJ whole genome shotgun (WGS) entry which is preliminary data.</text>
</comment>
<dbReference type="InterPro" id="IPR022059">
    <property type="entry name" value="DUF3615"/>
</dbReference>
<sequence>MDGKVREIQSKLCRIRSDRVDLDKERQLLLEDQCKLRSLIAFQTPATATATGPGPGPGDLESLRIQVRLQVLERKRTRLANQEADLRRQERSLQLGSRSSASSSRSTGSTPRVRHSVLYSARRGPRGRQGRPVEERTTKLSSSEPGHTNMDLSQFEALTLNIAPPTAESADRLVEHPTEVRSSEGGGTSVDLSKVEGLSLNVSSAESTDGAVAHAGDLDSSAPDSTNAKQPAVREGLSPRSQERWLRIDKYLAEHTFDDMWEGMVAMKNGFCNPPKKVPFPIKRSSNKLASPDSLQSPHGLEAQSFQTTTKCGESTKKIIENGKQWMKKEVMEAFKKYMKETGRFRGVEFELDKLLHQCLSVETYEKIFHHYNFTVKTKQAGSDKWSSTLYFAQVKEMYGQKHYFCYPLDPFEDGFCHACKNQGMDALKHPAVPIGYETGQAGYETGQAGTGCPFFEDDSDDGDRVPDDDGMAWAFSQAFLGGVPY</sequence>
<dbReference type="AlphaFoldDB" id="A0AAD8R764"/>
<organism evidence="3 4">
    <name type="scientific">Lolium multiflorum</name>
    <name type="common">Italian ryegrass</name>
    <name type="synonym">Lolium perenne subsp. multiflorum</name>
    <dbReference type="NCBI Taxonomy" id="4521"/>
    <lineage>
        <taxon>Eukaryota</taxon>
        <taxon>Viridiplantae</taxon>
        <taxon>Streptophyta</taxon>
        <taxon>Embryophyta</taxon>
        <taxon>Tracheophyta</taxon>
        <taxon>Spermatophyta</taxon>
        <taxon>Magnoliopsida</taxon>
        <taxon>Liliopsida</taxon>
        <taxon>Poales</taxon>
        <taxon>Poaceae</taxon>
        <taxon>BOP clade</taxon>
        <taxon>Pooideae</taxon>
        <taxon>Poodae</taxon>
        <taxon>Poeae</taxon>
        <taxon>Poeae Chloroplast Group 2 (Poeae type)</taxon>
        <taxon>Loliodinae</taxon>
        <taxon>Loliinae</taxon>
        <taxon>Lolium</taxon>
    </lineage>
</organism>
<reference evidence="3" key="1">
    <citation type="submission" date="2023-07" db="EMBL/GenBank/DDBJ databases">
        <title>A chromosome-level genome assembly of Lolium multiflorum.</title>
        <authorList>
            <person name="Chen Y."/>
            <person name="Copetti D."/>
            <person name="Kolliker R."/>
            <person name="Studer B."/>
        </authorList>
    </citation>
    <scope>NUCLEOTIDE SEQUENCE</scope>
    <source>
        <strain evidence="3">02402/16</strain>
        <tissue evidence="3">Leaf</tissue>
    </source>
</reference>
<feature type="region of interest" description="Disordered" evidence="1">
    <location>
        <begin position="284"/>
        <end position="303"/>
    </location>
</feature>
<feature type="compositionally biased region" description="Low complexity" evidence="1">
    <location>
        <begin position="92"/>
        <end position="110"/>
    </location>
</feature>
<dbReference type="Proteomes" id="UP001231189">
    <property type="component" value="Unassembled WGS sequence"/>
</dbReference>
<evidence type="ECO:0000313" key="3">
    <source>
        <dbReference type="EMBL" id="KAK1614279.1"/>
    </source>
</evidence>
<dbReference type="PANTHER" id="PTHR33326:SF14">
    <property type="entry name" value="EXPRESSED PROTEIN"/>
    <property type="match status" value="1"/>
</dbReference>
<feature type="region of interest" description="Disordered" evidence="1">
    <location>
        <begin position="206"/>
        <end position="240"/>
    </location>
</feature>
<dbReference type="Pfam" id="PF12274">
    <property type="entry name" value="DUF3615"/>
    <property type="match status" value="1"/>
</dbReference>
<dbReference type="PANTHER" id="PTHR33326">
    <property type="entry name" value="OS05G0543800 PROTEIN"/>
    <property type="match status" value="1"/>
</dbReference>
<evidence type="ECO:0000313" key="4">
    <source>
        <dbReference type="Proteomes" id="UP001231189"/>
    </source>
</evidence>
<evidence type="ECO:0000259" key="2">
    <source>
        <dbReference type="Pfam" id="PF12274"/>
    </source>
</evidence>
<feature type="domain" description="DUF3615" evidence="2">
    <location>
        <begin position="332"/>
        <end position="431"/>
    </location>
</feature>
<evidence type="ECO:0000256" key="1">
    <source>
        <dbReference type="SAM" id="MobiDB-lite"/>
    </source>
</evidence>
<proteinExistence type="predicted"/>
<dbReference type="EMBL" id="JAUUTY010000006">
    <property type="protein sequence ID" value="KAK1614279.1"/>
    <property type="molecule type" value="Genomic_DNA"/>
</dbReference>
<gene>
    <name evidence="3" type="ORF">QYE76_019796</name>
</gene>
<keyword evidence="4" id="KW-1185">Reference proteome</keyword>
<accession>A0AAD8R764</accession>
<feature type="compositionally biased region" description="Polar residues" evidence="1">
    <location>
        <begin position="287"/>
        <end position="297"/>
    </location>
</feature>
<feature type="region of interest" description="Disordered" evidence="1">
    <location>
        <begin position="82"/>
        <end position="149"/>
    </location>
</feature>
<name>A0AAD8R764_LOLMU</name>
<feature type="compositionally biased region" description="Polar residues" evidence="1">
    <location>
        <begin position="139"/>
        <end position="149"/>
    </location>
</feature>
<protein>
    <recommendedName>
        <fullName evidence="2">DUF3615 domain-containing protein</fullName>
    </recommendedName>
</protein>